<name>A0AAD7JS58_9AGAR</name>
<gene>
    <name evidence="2" type="ORF">B0H16DRAFT_1660942</name>
</gene>
<feature type="region of interest" description="Disordered" evidence="1">
    <location>
        <begin position="158"/>
        <end position="180"/>
    </location>
</feature>
<dbReference type="PANTHER" id="PTHR46579:SF1">
    <property type="entry name" value="F5_8 TYPE C DOMAIN-CONTAINING PROTEIN"/>
    <property type="match status" value="1"/>
</dbReference>
<evidence type="ECO:0000313" key="3">
    <source>
        <dbReference type="Proteomes" id="UP001215598"/>
    </source>
</evidence>
<comment type="caution">
    <text evidence="2">The sequence shown here is derived from an EMBL/GenBank/DDBJ whole genome shotgun (WGS) entry which is preliminary data.</text>
</comment>
<sequence length="292" mass="34085">MLTSDEARDEFFAKHGVRWTEISCLTYFDIVRWTVIDPMHNLLLGLAKTQWYHQWIQSGALRADTTVKFRELHLIHEFLETAYLTYFMQFESPLWAGRLPLRVGEPAGGSLTADEYKFAVTAPWAMIIPIVWDHSLPLAVQDHTAALSRYPKRKREWAEKMRKNPKQANPPPEPKQPVQRMQDGEDINFLRFATALKIMVGSSIRLDRLPRLYGSESMKPNHHWAVHIPDEIHDFGRLYSFWAFLTERLNKILKNLNSNNWTGGRVEVSMMREFHRSTKLDAVADEDCARQH</sequence>
<proteinExistence type="predicted"/>
<keyword evidence="3" id="KW-1185">Reference proteome</keyword>
<reference evidence="2" key="1">
    <citation type="submission" date="2023-03" db="EMBL/GenBank/DDBJ databases">
        <title>Massive genome expansion in bonnet fungi (Mycena s.s.) driven by repeated elements and novel gene families across ecological guilds.</title>
        <authorList>
            <consortium name="Lawrence Berkeley National Laboratory"/>
            <person name="Harder C.B."/>
            <person name="Miyauchi S."/>
            <person name="Viragh M."/>
            <person name="Kuo A."/>
            <person name="Thoen E."/>
            <person name="Andreopoulos B."/>
            <person name="Lu D."/>
            <person name="Skrede I."/>
            <person name="Drula E."/>
            <person name="Henrissat B."/>
            <person name="Morin E."/>
            <person name="Kohler A."/>
            <person name="Barry K."/>
            <person name="LaButti K."/>
            <person name="Morin E."/>
            <person name="Salamov A."/>
            <person name="Lipzen A."/>
            <person name="Mereny Z."/>
            <person name="Hegedus B."/>
            <person name="Baldrian P."/>
            <person name="Stursova M."/>
            <person name="Weitz H."/>
            <person name="Taylor A."/>
            <person name="Grigoriev I.V."/>
            <person name="Nagy L.G."/>
            <person name="Martin F."/>
            <person name="Kauserud H."/>
        </authorList>
    </citation>
    <scope>NUCLEOTIDE SEQUENCE</scope>
    <source>
        <strain evidence="2">CBHHK182m</strain>
    </source>
</reference>
<protein>
    <submittedName>
        <fullName evidence="2">Uncharacterized protein</fullName>
    </submittedName>
</protein>
<dbReference type="EMBL" id="JARKIB010000016">
    <property type="protein sequence ID" value="KAJ7770774.1"/>
    <property type="molecule type" value="Genomic_DNA"/>
</dbReference>
<accession>A0AAD7JS58</accession>
<dbReference type="Proteomes" id="UP001215598">
    <property type="component" value="Unassembled WGS sequence"/>
</dbReference>
<evidence type="ECO:0000256" key="1">
    <source>
        <dbReference type="SAM" id="MobiDB-lite"/>
    </source>
</evidence>
<evidence type="ECO:0000313" key="2">
    <source>
        <dbReference type="EMBL" id="KAJ7770774.1"/>
    </source>
</evidence>
<dbReference type="PANTHER" id="PTHR46579">
    <property type="entry name" value="F5/8 TYPE C DOMAIN-CONTAINING PROTEIN-RELATED"/>
    <property type="match status" value="1"/>
</dbReference>
<dbReference type="AlphaFoldDB" id="A0AAD7JS58"/>
<organism evidence="2 3">
    <name type="scientific">Mycena metata</name>
    <dbReference type="NCBI Taxonomy" id="1033252"/>
    <lineage>
        <taxon>Eukaryota</taxon>
        <taxon>Fungi</taxon>
        <taxon>Dikarya</taxon>
        <taxon>Basidiomycota</taxon>
        <taxon>Agaricomycotina</taxon>
        <taxon>Agaricomycetes</taxon>
        <taxon>Agaricomycetidae</taxon>
        <taxon>Agaricales</taxon>
        <taxon>Marasmiineae</taxon>
        <taxon>Mycenaceae</taxon>
        <taxon>Mycena</taxon>
    </lineage>
</organism>